<organism evidence="2">
    <name type="scientific">candidate division WOR-3 bacterium</name>
    <dbReference type="NCBI Taxonomy" id="2052148"/>
    <lineage>
        <taxon>Bacteria</taxon>
        <taxon>Bacteria division WOR-3</taxon>
    </lineage>
</organism>
<proteinExistence type="predicted"/>
<dbReference type="AlphaFoldDB" id="A0A7V0T780"/>
<reference evidence="2" key="1">
    <citation type="journal article" date="2020" name="mSystems">
        <title>Genome- and Community-Level Interaction Insights into Carbon Utilization and Element Cycling Functions of Hydrothermarchaeota in Hydrothermal Sediment.</title>
        <authorList>
            <person name="Zhou Z."/>
            <person name="Liu Y."/>
            <person name="Xu W."/>
            <person name="Pan J."/>
            <person name="Luo Z.H."/>
            <person name="Li M."/>
        </authorList>
    </citation>
    <scope>NUCLEOTIDE SEQUENCE [LARGE SCALE GENOMIC DNA]</scope>
    <source>
        <strain evidence="2">SpSt-1182</strain>
    </source>
</reference>
<dbReference type="Pfam" id="PF14349">
    <property type="entry name" value="SprA_N"/>
    <property type="match status" value="1"/>
</dbReference>
<evidence type="ECO:0000259" key="1">
    <source>
        <dbReference type="Pfam" id="PF14349"/>
    </source>
</evidence>
<sequence>MGMNLKDLDNLQIVMRTRRGQGNVNISVGMSIDEDAPRRARDGRIVGYNAQLDTEDKNGNGILDEGEDTGLDGVFGVDDSLVAGDDANDDYDYRDNQMGTENNGRLDTEDLAGNGFSRYNHYYETTIALDEPDGFEPLYGPWRLYRVSLDTASFRAVGSPKWENIKYVRVWFDGFEEADTMDFFSIEFTGSRWREPTLADIDADSGTARVPDTSEVVWLSQVSRKTNPDYVSPFEPRRDAHGRLEQEAALAFGYRKLRDGRRALVSRVSAQRDDYRDYGQLRAWLHDDGSGIGFLLRVGADSLNYYAFAARVTDGVPVGRGDWYEFVIELDSLPVLKARRDSAGTPGVGFYESGPFRVRGNPSLADIRYLALGIENHDSRPKTGALWFNDLRLSAPRQDPGFGLQASADIRLSDFFSVAASAGYSDPNFRKLSEGQGVKTGGYGTNYGLNLRANLDRLTPASWGVSLPVSYSTTERRELPKFASDWPDYRLSREEAAREEGRSRDESFALENLRKQRSDNPWLNHTVEAMGFSWRHRRGFRNTPLMDDSSFNTGLQWGYSISPNVSIELNEDDELALLPQSIQFGLAEGRNRSVRVSRRSLGDTTFADTTRTVGHGLNTDVSVDYSPLDDLSFEYSVGVERDLLVHEDTLAGFLRVGSEAGRDENLSASYSMDLWDFLSPSVEFDGEYSDERPRGGGLRYEPYRNMGNSGELEFGLSVELSEIADWIRDRNEDAVSRGGKESSDTLPAPVPAGRPGPGILSLFGSAIGVVDPIEFGYGTGRVAELVAVSIDSGAPAPLPFRLGLTSDIDTAIERSSQTVELASSWRASSGLRIKDFRLGAGYDWSRSTNTSIFSATRDFSTSWPDFDFSVNRVHELFKNYATDSRLNGRYRRRYDVGGNVDLEADTLEWYGLTESQTHDLSPLLSWQTTWKQRVTTTVSANYSLTQGRTWLGNSREANSSENRAESRGGRLQASYAFSAPRGLRLPFFRGVRFSSDLRLTWAFDYSYTTRQRRNPEEIVFVHLQDDRAWSTRLTGAYMFSRAIEAGANVGYSNSRAQTGTRTTTTDLDVWVLFRF</sequence>
<protein>
    <recommendedName>
        <fullName evidence="1">Gliding motility protein SprA N-terminal domain-containing protein</fullName>
    </recommendedName>
</protein>
<dbReference type="InterPro" id="IPR025684">
    <property type="entry name" value="SprA_N_dom"/>
</dbReference>
<evidence type="ECO:0000313" key="2">
    <source>
        <dbReference type="EMBL" id="HDR00453.1"/>
    </source>
</evidence>
<dbReference type="Proteomes" id="UP000885672">
    <property type="component" value="Unassembled WGS sequence"/>
</dbReference>
<feature type="domain" description="Gliding motility protein SprA N-terminal" evidence="1">
    <location>
        <begin position="142"/>
        <end position="492"/>
    </location>
</feature>
<accession>A0A7V0T780</accession>
<dbReference type="EMBL" id="DSBX01000354">
    <property type="protein sequence ID" value="HDR00453.1"/>
    <property type="molecule type" value="Genomic_DNA"/>
</dbReference>
<comment type="caution">
    <text evidence="2">The sequence shown here is derived from an EMBL/GenBank/DDBJ whole genome shotgun (WGS) entry which is preliminary data.</text>
</comment>
<name>A0A7V0T780_UNCW3</name>
<gene>
    <name evidence="2" type="ORF">ENN51_09255</name>
</gene>